<organism evidence="1 2">
    <name type="scientific">Intoshia linei</name>
    <dbReference type="NCBI Taxonomy" id="1819745"/>
    <lineage>
        <taxon>Eukaryota</taxon>
        <taxon>Metazoa</taxon>
        <taxon>Spiralia</taxon>
        <taxon>Lophotrochozoa</taxon>
        <taxon>Mesozoa</taxon>
        <taxon>Orthonectida</taxon>
        <taxon>Rhopaluridae</taxon>
        <taxon>Intoshia</taxon>
    </lineage>
</organism>
<keyword evidence="2" id="KW-1185">Reference proteome</keyword>
<gene>
    <name evidence="1" type="ORF">A3Q56_02293</name>
</gene>
<dbReference type="Proteomes" id="UP000078046">
    <property type="component" value="Unassembled WGS sequence"/>
</dbReference>
<protein>
    <submittedName>
        <fullName evidence="1">Uncharacterized protein</fullName>
    </submittedName>
</protein>
<dbReference type="EMBL" id="LWCA01000207">
    <property type="protein sequence ID" value="OAF69950.1"/>
    <property type="molecule type" value="Genomic_DNA"/>
</dbReference>
<reference evidence="1 2" key="1">
    <citation type="submission" date="2016-04" db="EMBL/GenBank/DDBJ databases">
        <title>The genome of Intoshia linei affirms orthonectids as highly simplified spiralians.</title>
        <authorList>
            <person name="Mikhailov K.V."/>
            <person name="Slusarev G.S."/>
            <person name="Nikitin M.A."/>
            <person name="Logacheva M.D."/>
            <person name="Penin A."/>
            <person name="Aleoshin V."/>
            <person name="Panchin Y.V."/>
        </authorList>
    </citation>
    <scope>NUCLEOTIDE SEQUENCE [LARGE SCALE GENOMIC DNA]</scope>
    <source>
        <strain evidence="1">Intl2013</strain>
        <tissue evidence="1">Whole animal</tissue>
    </source>
</reference>
<sequence length="149" mass="18019">MKYRTRKRKELGVLKTKNVPTISTDEVVEEKSPKLHKHTTIYFDRMALHLIRDIENMRNFKLKNSRKLKSFENVLPDIDQHRNRQINRKVQLKQITTKYTQEWVNRDELDHSKYGSTIPPIHHKFQSHGKNRIRKMLSLKLRVENFCNQ</sequence>
<evidence type="ECO:0000313" key="2">
    <source>
        <dbReference type="Proteomes" id="UP000078046"/>
    </source>
</evidence>
<dbReference type="AlphaFoldDB" id="A0A177B754"/>
<comment type="caution">
    <text evidence="1">The sequence shown here is derived from an EMBL/GenBank/DDBJ whole genome shotgun (WGS) entry which is preliminary data.</text>
</comment>
<name>A0A177B754_9BILA</name>
<accession>A0A177B754</accession>
<evidence type="ECO:0000313" key="1">
    <source>
        <dbReference type="EMBL" id="OAF69950.1"/>
    </source>
</evidence>
<proteinExistence type="predicted"/>